<protein>
    <recommendedName>
        <fullName evidence="4">WYL domain-containing protein</fullName>
    </recommendedName>
</protein>
<dbReference type="InterPro" id="IPR059019">
    <property type="entry name" value="WHD_CapW"/>
</dbReference>
<dbReference type="EMBL" id="CP017105">
    <property type="protein sequence ID" value="APO70891.1"/>
    <property type="molecule type" value="Genomic_DNA"/>
</dbReference>
<name>A0A1L5NSL5_9HYPH</name>
<reference evidence="3" key="1">
    <citation type="submission" date="2016-09" db="EMBL/GenBank/DDBJ databases">
        <title>The complete genome sequences of Rhizobium gallicum, symbiovars gallicum and phaseoli, symbionts associated to common bean (Phaseolus vulgaris).</title>
        <authorList>
            <person name="Bustos P."/>
            <person name="Santamaria R.I."/>
            <person name="Perez-Carrascal O.M."/>
            <person name="Juarez S."/>
            <person name="Lozano L."/>
            <person name="Martinez-Flores I."/>
            <person name="Martinez-Romero E."/>
            <person name="Cevallos M."/>
            <person name="Romero D."/>
            <person name="Davila G."/>
            <person name="Gonzalez V."/>
        </authorList>
    </citation>
    <scope>NUCLEOTIDE SEQUENCE [LARGE SCALE GENOMIC DNA]</scope>
    <source>
        <strain evidence="3">IE4872</strain>
        <plasmid evidence="3">pRgalIE4872d</plasmid>
    </source>
</reference>
<feature type="domain" description="DNA-binding transcriptional repressor CapW C-terminal dimerisation" evidence="1">
    <location>
        <begin position="201"/>
        <end position="255"/>
    </location>
</feature>
<geneLocation type="plasmid" evidence="3">
    <name>pRgalIE4872d</name>
</geneLocation>
<evidence type="ECO:0000313" key="3">
    <source>
        <dbReference type="EMBL" id="APO70891.1"/>
    </source>
</evidence>
<proteinExistence type="predicted"/>
<dbReference type="InterPro" id="IPR059020">
    <property type="entry name" value="CapW_CTD"/>
</dbReference>
<gene>
    <name evidence="3" type="ORF">IE4872_PD00357</name>
</gene>
<dbReference type="PROSITE" id="PS52050">
    <property type="entry name" value="WYL"/>
    <property type="match status" value="1"/>
</dbReference>
<evidence type="ECO:0000259" key="2">
    <source>
        <dbReference type="Pfam" id="PF26109"/>
    </source>
</evidence>
<evidence type="ECO:0000259" key="1">
    <source>
        <dbReference type="Pfam" id="PF26107"/>
    </source>
</evidence>
<sequence>MEFDDLKHAQRERLIFLDQCLTWRGMANRRDLIDRFDISTAQAALDFRLYLERARHTPPTYDPVRKAYLAALDHKPLVPSTLNEAFAAVLAESNLPLSVALPQPERRADASVVSRLYQAMRNRWAIHVQYTSMTAGADAGQWIVPTHFVSDGEKVHVRAFSFKHEAYRTYLPIRVSTGSSFETRALSEQFPDDTDWNTRARIWLRPKTGLTPEQAAVVRTEYGFEGELLCVETRKALEFFLDRRWGLDQEDARLERVRTEYDDDLEKTTGRRSVTIG</sequence>
<feature type="domain" description="DNA-binding transcriptional repressor CapW winged helix-turn-helix" evidence="2">
    <location>
        <begin position="10"/>
        <end position="80"/>
    </location>
</feature>
<dbReference type="Pfam" id="PF26109">
    <property type="entry name" value="WHD_BrxR"/>
    <property type="match status" value="1"/>
</dbReference>
<keyword evidence="3" id="KW-0614">Plasmid</keyword>
<dbReference type="AlphaFoldDB" id="A0A1L5NSL5"/>
<evidence type="ECO:0008006" key="4">
    <source>
        <dbReference type="Google" id="ProtNLM"/>
    </source>
</evidence>
<accession>A0A1L5NSL5</accession>
<organism evidence="3">
    <name type="scientific">Rhizobium gallicum</name>
    <dbReference type="NCBI Taxonomy" id="56730"/>
    <lineage>
        <taxon>Bacteria</taxon>
        <taxon>Pseudomonadati</taxon>
        <taxon>Pseudomonadota</taxon>
        <taxon>Alphaproteobacteria</taxon>
        <taxon>Hyphomicrobiales</taxon>
        <taxon>Rhizobiaceae</taxon>
        <taxon>Rhizobium/Agrobacterium group</taxon>
        <taxon>Rhizobium</taxon>
    </lineage>
</organism>
<dbReference type="Proteomes" id="UP000184749">
    <property type="component" value="Plasmid pRgalIE4872d"/>
</dbReference>
<dbReference type="Pfam" id="PF26107">
    <property type="entry name" value="BrxR_CTD"/>
    <property type="match status" value="1"/>
</dbReference>